<evidence type="ECO:0000313" key="1">
    <source>
        <dbReference type="EMBL" id="KKN65617.1"/>
    </source>
</evidence>
<gene>
    <name evidence="1" type="ORF">LCGC14_0479330</name>
</gene>
<comment type="caution">
    <text evidence="1">The sequence shown here is derived from an EMBL/GenBank/DDBJ whole genome shotgun (WGS) entry which is preliminary data.</text>
</comment>
<protein>
    <submittedName>
        <fullName evidence="1">Uncharacterized protein</fullName>
    </submittedName>
</protein>
<dbReference type="AlphaFoldDB" id="A0A0F9SSU8"/>
<proteinExistence type="predicted"/>
<organism evidence="1">
    <name type="scientific">marine sediment metagenome</name>
    <dbReference type="NCBI Taxonomy" id="412755"/>
    <lineage>
        <taxon>unclassified sequences</taxon>
        <taxon>metagenomes</taxon>
        <taxon>ecological metagenomes</taxon>
    </lineage>
</organism>
<reference evidence="1" key="1">
    <citation type="journal article" date="2015" name="Nature">
        <title>Complex archaea that bridge the gap between prokaryotes and eukaryotes.</title>
        <authorList>
            <person name="Spang A."/>
            <person name="Saw J.H."/>
            <person name="Jorgensen S.L."/>
            <person name="Zaremba-Niedzwiedzka K."/>
            <person name="Martijn J."/>
            <person name="Lind A.E."/>
            <person name="van Eijk R."/>
            <person name="Schleper C."/>
            <person name="Guy L."/>
            <person name="Ettema T.J."/>
        </authorList>
    </citation>
    <scope>NUCLEOTIDE SEQUENCE</scope>
</reference>
<sequence>MNIAHGQMMHHFHGTYSGVVDLDPVDLAVVELEEENAQLKKGRTLWRNRAKLLLDFLSCGIDEFERMEALKKALEKIWSEYKKRVAK</sequence>
<name>A0A0F9SSU8_9ZZZZ</name>
<dbReference type="EMBL" id="LAZR01000519">
    <property type="protein sequence ID" value="KKN65617.1"/>
    <property type="molecule type" value="Genomic_DNA"/>
</dbReference>
<accession>A0A0F9SSU8</accession>